<evidence type="ECO:0000313" key="1">
    <source>
        <dbReference type="EMBL" id="PNM64321.1"/>
    </source>
</evidence>
<dbReference type="EMBL" id="LOSJ02000001">
    <property type="protein sequence ID" value="PNM64321.1"/>
    <property type="molecule type" value="Genomic_DNA"/>
</dbReference>
<sequence length="67" mass="7389">MKKSANKRIFPSDLSDMGICCSGARLFLTSHGINWTQFVKEGLDCTQLIALGDPQLTEVVTLFLAKE</sequence>
<keyword evidence="2" id="KW-1185">Reference proteome</keyword>
<reference evidence="1" key="1">
    <citation type="submission" date="2017-12" db="EMBL/GenBank/DDBJ databases">
        <title>FDA dAtabase for Regulatory Grade micrObial Sequences (FDA-ARGOS): Supporting development and validation of Infectious Disease Dx tests.</title>
        <authorList>
            <person name="Hoffmann M."/>
            <person name="Allard M."/>
            <person name="Evans P."/>
            <person name="Brown E."/>
            <person name="Tallon L.J."/>
            <person name="Sadzewicz L."/>
            <person name="Sengamalay N."/>
            <person name="Ott S."/>
            <person name="Godinez A."/>
            <person name="Nagaraj S."/>
            <person name="Vavikolanu K."/>
            <person name="Aluvathingal J."/>
            <person name="Nadendla S."/>
            <person name="Hobson J."/>
            <person name="Sichtig H."/>
        </authorList>
    </citation>
    <scope>NUCLEOTIDE SEQUENCE [LARGE SCALE GENOMIC DNA]</scope>
    <source>
        <strain evidence="1">FDAARGOS_113</strain>
    </source>
</reference>
<proteinExistence type="predicted"/>
<gene>
    <name evidence="1" type="ORF">AL544_005255</name>
</gene>
<name>A0A2J9VKL6_VIBMI</name>
<comment type="caution">
    <text evidence="1">The sequence shown here is derived from an EMBL/GenBank/DDBJ whole genome shotgun (WGS) entry which is preliminary data.</text>
</comment>
<dbReference type="Proteomes" id="UP000053748">
    <property type="component" value="Unassembled WGS sequence"/>
</dbReference>
<organism evidence="1 2">
    <name type="scientific">Vibrio mimicus</name>
    <dbReference type="NCBI Taxonomy" id="674"/>
    <lineage>
        <taxon>Bacteria</taxon>
        <taxon>Pseudomonadati</taxon>
        <taxon>Pseudomonadota</taxon>
        <taxon>Gammaproteobacteria</taxon>
        <taxon>Vibrionales</taxon>
        <taxon>Vibrionaceae</taxon>
        <taxon>Vibrio</taxon>
    </lineage>
</organism>
<protein>
    <submittedName>
        <fullName evidence="1">Uncharacterized protein</fullName>
    </submittedName>
</protein>
<dbReference type="AlphaFoldDB" id="A0A2J9VKL6"/>
<evidence type="ECO:0000313" key="2">
    <source>
        <dbReference type="Proteomes" id="UP000053748"/>
    </source>
</evidence>
<accession>A0A2J9VKL6</accession>